<dbReference type="PANTHER" id="PTHR36442">
    <property type="entry name" value="CYCLIC-DI-AMP PHOSPHODIESTERASE PGPH"/>
    <property type="match status" value="1"/>
</dbReference>
<feature type="transmembrane region" description="Helical" evidence="1">
    <location>
        <begin position="452"/>
        <end position="472"/>
    </location>
</feature>
<feature type="transmembrane region" description="Helical" evidence="1">
    <location>
        <begin position="288"/>
        <end position="308"/>
    </location>
</feature>
<dbReference type="InterPro" id="IPR011621">
    <property type="entry name" value="Metal-dep_PHydrolase_7TM_intra"/>
</dbReference>
<dbReference type="NCBIfam" id="TIGR00277">
    <property type="entry name" value="HDIG"/>
    <property type="match status" value="1"/>
</dbReference>
<evidence type="ECO:0000259" key="2">
    <source>
        <dbReference type="SMART" id="SM00471"/>
    </source>
</evidence>
<gene>
    <name evidence="3" type="ORF">RAK27_04860</name>
</gene>
<keyword evidence="1" id="KW-0472">Membrane</keyword>
<accession>A0AAW9JTQ0</accession>
<dbReference type="SMART" id="SM00471">
    <property type="entry name" value="HDc"/>
    <property type="match status" value="1"/>
</dbReference>
<dbReference type="CDD" id="cd00077">
    <property type="entry name" value="HDc"/>
    <property type="match status" value="1"/>
</dbReference>
<organism evidence="3 4">
    <name type="scientific">Carnobacterium maltaromaticum</name>
    <name type="common">Carnobacterium piscicola</name>
    <dbReference type="NCBI Taxonomy" id="2751"/>
    <lineage>
        <taxon>Bacteria</taxon>
        <taxon>Bacillati</taxon>
        <taxon>Bacillota</taxon>
        <taxon>Bacilli</taxon>
        <taxon>Lactobacillales</taxon>
        <taxon>Carnobacteriaceae</taxon>
        <taxon>Carnobacterium</taxon>
    </lineage>
</organism>
<dbReference type="InterPro" id="IPR052722">
    <property type="entry name" value="PgpH_phosphodiesterase"/>
</dbReference>
<dbReference type="EMBL" id="JAVBVO010000003">
    <property type="protein sequence ID" value="MDZ5757984.1"/>
    <property type="molecule type" value="Genomic_DNA"/>
</dbReference>
<dbReference type="RefSeq" id="WP_010053713.1">
    <property type="nucleotide sequence ID" value="NZ_CBCPHT010000002.1"/>
</dbReference>
<dbReference type="Pfam" id="PF07697">
    <property type="entry name" value="7TMR-HDED"/>
    <property type="match status" value="1"/>
</dbReference>
<dbReference type="Gene3D" id="1.10.3210.10">
    <property type="entry name" value="Hypothetical protein af1432"/>
    <property type="match status" value="1"/>
</dbReference>
<dbReference type="InterPro" id="IPR003607">
    <property type="entry name" value="HD/PDEase_dom"/>
</dbReference>
<evidence type="ECO:0000313" key="4">
    <source>
        <dbReference type="Proteomes" id="UP001290462"/>
    </source>
</evidence>
<proteinExistence type="predicted"/>
<dbReference type="AlphaFoldDB" id="A0AAW9JTQ0"/>
<feature type="transmembrane region" description="Helical" evidence="1">
    <location>
        <begin position="320"/>
        <end position="341"/>
    </location>
</feature>
<feature type="transmembrane region" description="Helical" evidence="1">
    <location>
        <begin position="347"/>
        <end position="364"/>
    </location>
</feature>
<sequence length="723" mass="81553">MKRAIERIQKKMGKYYIPTLLILFSVVLFLIMFHSVQPRSLDVKLYQVAEETVRANATVEDREKTLESQNLAKENVTPVYRFNSTIATTKISNINFLFATIDEVKSQLAERKKAEAPNATAETSEASSKEKISLIHEKMKNTNDQAEEFITALPDWALVHLVDTESSTLKTIKENVLKLVKEAMENPIRAEGLADVKQKAKDQLDYTNLTGNNQRVSVLLIENSIVENDIYDKKATELAKAEAVERVQPALILQGQVIVQEGHIVDSNVMHQLKLLGLLDKKTSYQPMYGLVIMLIAQALVLYFLELTQREKMVQRGKNLTLYAFMMIMGIGVMKGLQLIQDVGADFLAMFYPAALVPLLLTIFLSRRFGIIANAFLAAFSIFIYISDTGTSFSIIITLFYLLSGAMGTMLSRNRVRRKMYISFIWLTIFNILFLFAFIFYLNIQIASQEGIMIIVYGSLSGLLSYLMALLLNPYIEVLFEDNAVMTMNELANPNQELLKELLTRAPGTYHHSLMVANLSANAVGAIGGNSMFARVASYYHDVGKIRHPFFFVENLPVGMDNPHNMLTPEESKEIIFNHVTEGVKMLEEAKMPQSIIDICAQHHGTTLMKFFYVKAKEHDDTVKESDFRYPGPKPQTKEAAVINIADSAEAAVRAMSNPTKEKIADFIHNLINGRIIDGQFDECEITLKELKIIEKSICEGLNGTFHSRIEYPSLKKDKATEK</sequence>
<dbReference type="Pfam" id="PF01966">
    <property type="entry name" value="HD"/>
    <property type="match status" value="1"/>
</dbReference>
<name>A0AAW9JTQ0_CARML</name>
<reference evidence="3" key="1">
    <citation type="submission" date="2023-08" db="EMBL/GenBank/DDBJ databases">
        <title>Genomic characterization of piscicolin 126 produced by Carnobacterium maltaromaticum CM22 strain isolated from salmon (Salmo salar).</title>
        <authorList>
            <person name="Gonzalez-Gragera E."/>
            <person name="Garcia-Lopez J.D."/>
            <person name="Teso-Perez C."/>
            <person name="Gimenez-Hernandez I."/>
            <person name="Peralta-Sanchez J.M."/>
            <person name="Valdivia E."/>
            <person name="Montalban-Lopez M."/>
            <person name="Martin-Platero A.M."/>
            <person name="Banos A."/>
            <person name="Martinez-Bueno M."/>
        </authorList>
    </citation>
    <scope>NUCLEOTIDE SEQUENCE</scope>
    <source>
        <strain evidence="3">CM22</strain>
    </source>
</reference>
<dbReference type="InterPro" id="IPR006675">
    <property type="entry name" value="HDIG_dom"/>
</dbReference>
<feature type="transmembrane region" description="Helical" evidence="1">
    <location>
        <begin position="424"/>
        <end position="446"/>
    </location>
</feature>
<keyword evidence="1" id="KW-0812">Transmembrane</keyword>
<protein>
    <submittedName>
        <fullName evidence="3">HDIG domain-containing protein</fullName>
    </submittedName>
</protein>
<dbReference type="SUPFAM" id="SSF109604">
    <property type="entry name" value="HD-domain/PDEase-like"/>
    <property type="match status" value="1"/>
</dbReference>
<feature type="transmembrane region" description="Helical" evidence="1">
    <location>
        <begin position="12"/>
        <end position="33"/>
    </location>
</feature>
<evidence type="ECO:0000313" key="3">
    <source>
        <dbReference type="EMBL" id="MDZ5757984.1"/>
    </source>
</evidence>
<dbReference type="InterPro" id="IPR011624">
    <property type="entry name" value="Metal-dep_PHydrolase_7TM_extra"/>
</dbReference>
<dbReference type="PANTHER" id="PTHR36442:SF1">
    <property type="entry name" value="CYCLIC-DI-AMP PHOSPHODIESTERASE PGPH"/>
    <property type="match status" value="1"/>
</dbReference>
<dbReference type="Proteomes" id="UP001290462">
    <property type="component" value="Unassembled WGS sequence"/>
</dbReference>
<keyword evidence="1" id="KW-1133">Transmembrane helix</keyword>
<evidence type="ECO:0000256" key="1">
    <source>
        <dbReference type="SAM" id="Phobius"/>
    </source>
</evidence>
<feature type="transmembrane region" description="Helical" evidence="1">
    <location>
        <begin position="393"/>
        <end position="412"/>
    </location>
</feature>
<feature type="domain" description="HD/PDEase" evidence="2">
    <location>
        <begin position="505"/>
        <end position="661"/>
    </location>
</feature>
<comment type="caution">
    <text evidence="3">The sequence shown here is derived from an EMBL/GenBank/DDBJ whole genome shotgun (WGS) entry which is preliminary data.</text>
</comment>
<dbReference type="InterPro" id="IPR006674">
    <property type="entry name" value="HD_domain"/>
</dbReference>
<dbReference type="Pfam" id="PF07698">
    <property type="entry name" value="7TM-7TMR_HD"/>
    <property type="match status" value="1"/>
</dbReference>